<keyword evidence="3" id="KW-1185">Reference proteome</keyword>
<accession>A0ABU0PRL9</accession>
<dbReference type="Proteomes" id="UP001236806">
    <property type="component" value="Unassembled WGS sequence"/>
</dbReference>
<comment type="caution">
    <text evidence="2">The sequence shown here is derived from an EMBL/GenBank/DDBJ whole genome shotgun (WGS) entry which is preliminary data.</text>
</comment>
<name>A0ABU0PRL9_9MICC</name>
<protein>
    <submittedName>
        <fullName evidence="2">Uncharacterized protein</fullName>
    </submittedName>
</protein>
<evidence type="ECO:0000313" key="3">
    <source>
        <dbReference type="Proteomes" id="UP001236806"/>
    </source>
</evidence>
<proteinExistence type="predicted"/>
<feature type="region of interest" description="Disordered" evidence="1">
    <location>
        <begin position="1"/>
        <end position="29"/>
    </location>
</feature>
<sequence length="29" mass="3152">MNQPHRDLSKEGPSPLRLAFYQAGNVAGP</sequence>
<dbReference type="EMBL" id="JAUSXB010000002">
    <property type="protein sequence ID" value="MDQ0676608.1"/>
    <property type="molecule type" value="Genomic_DNA"/>
</dbReference>
<gene>
    <name evidence="2" type="ORF">QFZ36_004234</name>
</gene>
<evidence type="ECO:0000313" key="2">
    <source>
        <dbReference type="EMBL" id="MDQ0676608.1"/>
    </source>
</evidence>
<evidence type="ECO:0000256" key="1">
    <source>
        <dbReference type="SAM" id="MobiDB-lite"/>
    </source>
</evidence>
<organism evidence="2 3">
    <name type="scientific">Pseudarthrobacter siccitolerans</name>
    <dbReference type="NCBI Taxonomy" id="861266"/>
    <lineage>
        <taxon>Bacteria</taxon>
        <taxon>Bacillati</taxon>
        <taxon>Actinomycetota</taxon>
        <taxon>Actinomycetes</taxon>
        <taxon>Micrococcales</taxon>
        <taxon>Micrococcaceae</taxon>
        <taxon>Pseudarthrobacter</taxon>
    </lineage>
</organism>
<reference evidence="2 3" key="1">
    <citation type="submission" date="2023-07" db="EMBL/GenBank/DDBJ databases">
        <title>Comparative genomics of wheat-associated soil bacteria to identify genetic determinants of phenazine resistance.</title>
        <authorList>
            <person name="Mouncey N."/>
        </authorList>
    </citation>
    <scope>NUCLEOTIDE SEQUENCE [LARGE SCALE GENOMIC DNA]</scope>
    <source>
        <strain evidence="2 3">W1I3</strain>
    </source>
</reference>
<feature type="compositionally biased region" description="Basic and acidic residues" evidence="1">
    <location>
        <begin position="1"/>
        <end position="10"/>
    </location>
</feature>